<name>A3XLE1_LEEBM</name>
<dbReference type="AlphaFoldDB" id="A3XLE1"/>
<feature type="transmembrane region" description="Helical" evidence="1">
    <location>
        <begin position="143"/>
        <end position="164"/>
    </location>
</feature>
<feature type="transmembrane region" description="Helical" evidence="1">
    <location>
        <begin position="21"/>
        <end position="39"/>
    </location>
</feature>
<gene>
    <name evidence="3" type="ORF">MED217_12279</name>
</gene>
<keyword evidence="1" id="KW-0472">Membrane</keyword>
<reference evidence="3 4" key="1">
    <citation type="journal article" date="2007" name="Nature">
        <title>Light stimulates growth of proteorhodopsin-containing marine Flavobacteria.</title>
        <authorList>
            <person name="Gomez-Consarnau L."/>
            <person name="Gonzalez J.M."/>
            <person name="Coll-Llado M."/>
            <person name="Gourdon P."/>
            <person name="Pascher T."/>
            <person name="Neutze R."/>
            <person name="Pedros-Alio C."/>
            <person name="Pinhassi J."/>
        </authorList>
    </citation>
    <scope>NUCLEOTIDE SEQUENCE [LARGE SCALE GENOMIC DNA]</scope>
    <source>
        <strain evidence="3 4">MED217</strain>
    </source>
</reference>
<dbReference type="OrthoDB" id="9807744at2"/>
<dbReference type="InterPro" id="IPR007349">
    <property type="entry name" value="DUF418"/>
</dbReference>
<comment type="caution">
    <text evidence="3">The sequence shown here is derived from an EMBL/GenBank/DDBJ whole genome shotgun (WGS) entry which is preliminary data.</text>
</comment>
<feature type="transmembrane region" description="Helical" evidence="1">
    <location>
        <begin position="209"/>
        <end position="228"/>
    </location>
</feature>
<dbReference type="Proteomes" id="UP000001601">
    <property type="component" value="Unassembled WGS sequence"/>
</dbReference>
<dbReference type="InterPro" id="IPR052529">
    <property type="entry name" value="Bact_Transport_Assoc"/>
</dbReference>
<feature type="transmembrane region" description="Helical" evidence="1">
    <location>
        <begin position="59"/>
        <end position="85"/>
    </location>
</feature>
<evidence type="ECO:0000313" key="4">
    <source>
        <dbReference type="Proteomes" id="UP000001601"/>
    </source>
</evidence>
<feature type="transmembrane region" description="Helical" evidence="1">
    <location>
        <begin position="352"/>
        <end position="373"/>
    </location>
</feature>
<feature type="transmembrane region" description="Helical" evidence="1">
    <location>
        <begin position="97"/>
        <end position="115"/>
    </location>
</feature>
<feature type="transmembrane region" description="Helical" evidence="1">
    <location>
        <begin position="121"/>
        <end position="136"/>
    </location>
</feature>
<organism evidence="3 4">
    <name type="scientific">Leeuwenhoekiella blandensis (strain CECT 7118 / CCUG 51940 / KCTC 22103 / MED217)</name>
    <name type="common">Flavobacterium sp. (strain MED217)</name>
    <dbReference type="NCBI Taxonomy" id="398720"/>
    <lineage>
        <taxon>Bacteria</taxon>
        <taxon>Pseudomonadati</taxon>
        <taxon>Bacteroidota</taxon>
        <taxon>Flavobacteriia</taxon>
        <taxon>Flavobacteriales</taxon>
        <taxon>Flavobacteriaceae</taxon>
        <taxon>Leeuwenhoekiella</taxon>
    </lineage>
</organism>
<dbReference type="PANTHER" id="PTHR30590">
    <property type="entry name" value="INNER MEMBRANE PROTEIN"/>
    <property type="match status" value="1"/>
</dbReference>
<evidence type="ECO:0000259" key="2">
    <source>
        <dbReference type="Pfam" id="PF04235"/>
    </source>
</evidence>
<evidence type="ECO:0000313" key="3">
    <source>
        <dbReference type="EMBL" id="EAQ49633.1"/>
    </source>
</evidence>
<dbReference type="eggNOG" id="COG2311">
    <property type="taxonomic scope" value="Bacteria"/>
</dbReference>
<dbReference type="Pfam" id="PF04235">
    <property type="entry name" value="DUF418"/>
    <property type="match status" value="1"/>
</dbReference>
<protein>
    <recommendedName>
        <fullName evidence="2">DUF418 domain-containing protein</fullName>
    </recommendedName>
</protein>
<keyword evidence="1" id="KW-0812">Transmembrane</keyword>
<dbReference type="PANTHER" id="PTHR30590:SF3">
    <property type="entry name" value="HYPOTHETICAL MEMBRANE SPANNING PROTEIN"/>
    <property type="match status" value="1"/>
</dbReference>
<keyword evidence="4" id="KW-1185">Reference proteome</keyword>
<dbReference type="HOGENOM" id="CLU_039610_0_0_10"/>
<feature type="domain" description="DUF418" evidence="2">
    <location>
        <begin position="228"/>
        <end position="391"/>
    </location>
</feature>
<dbReference type="STRING" id="398720.MED217_12279"/>
<feature type="transmembrane region" description="Helical" evidence="1">
    <location>
        <begin position="327"/>
        <end position="346"/>
    </location>
</feature>
<evidence type="ECO:0000256" key="1">
    <source>
        <dbReference type="SAM" id="Phobius"/>
    </source>
</evidence>
<proteinExistence type="predicted"/>
<feature type="transmembrane region" description="Helical" evidence="1">
    <location>
        <begin position="248"/>
        <end position="269"/>
    </location>
</feature>
<accession>A3XLE1</accession>
<dbReference type="RefSeq" id="WP_009780812.1">
    <property type="nucleotide sequence ID" value="NZ_CH672395.1"/>
</dbReference>
<sequence length="398" mass="46112">MSLTPVKPKSRIDLLDVYRGFAVFGIFVVNSVIMHSTFVNQDAYLAQFTSWYDRGTQQLLQLFFYTKFFPIFSLLFGLGIAMQILKRRQEHQPVAGFLGRRMGFLFLFGAAHIIFLWSGDVIHLYALLGMFAVVCIKASNKVLLWSSLLLLCFPFYDLLLGWLFNSIHFDPYVYLEGFDGERINQIITEGAYTQGLVLRLREYVVNLPMLYGFLAPIALAMFLLGVYLGKNKLVYDLKSFILKLKKPALLIAVITNVYRILFLTLFTSLDLYKTEGFRSAFIKMMVICDVAMGLFYLWVLGWLWYMTPFQKLLHPLKYVGQMALTNYILQSAIGLFLFSSVGLGWYEQLSPTQVALLAVSVFIVQVFFSKLWLSYFKYGPLEWFWRCLSYKTLLKIKR</sequence>
<keyword evidence="1" id="KW-1133">Transmembrane helix</keyword>
<feature type="transmembrane region" description="Helical" evidence="1">
    <location>
        <begin position="281"/>
        <end position="306"/>
    </location>
</feature>
<dbReference type="EMBL" id="AANC01000004">
    <property type="protein sequence ID" value="EAQ49633.1"/>
    <property type="molecule type" value="Genomic_DNA"/>
</dbReference>